<organism evidence="1 2">
    <name type="scientific">Capnocytophaga gingivalis</name>
    <dbReference type="NCBI Taxonomy" id="1017"/>
    <lineage>
        <taxon>Bacteria</taxon>
        <taxon>Pseudomonadati</taxon>
        <taxon>Bacteroidota</taxon>
        <taxon>Flavobacteriia</taxon>
        <taxon>Flavobacteriales</taxon>
        <taxon>Flavobacteriaceae</taxon>
        <taxon>Capnocytophaga</taxon>
    </lineage>
</organism>
<reference evidence="2" key="1">
    <citation type="submission" date="2017-06" db="EMBL/GenBank/DDBJ databases">
        <title>Capnocytophaga spp. assemblies.</title>
        <authorList>
            <person name="Gulvik C.A."/>
        </authorList>
    </citation>
    <scope>NUCLEOTIDE SEQUENCE [LARGE SCALE GENOMIC DNA]</scope>
    <source>
        <strain evidence="2">H1496</strain>
    </source>
</reference>
<dbReference type="Proteomes" id="UP000217250">
    <property type="component" value="Chromosome"/>
</dbReference>
<dbReference type="KEGG" id="cgh:CGC50_00525"/>
<gene>
    <name evidence="1" type="ORF">CGC50_00525</name>
</gene>
<dbReference type="PIRSF" id="PIRSF028451">
    <property type="entry name" value="UCP028451"/>
    <property type="match status" value="1"/>
</dbReference>
<dbReference type="AlphaFoldDB" id="A0A250FSV6"/>
<accession>A0A250FSV6</accession>
<dbReference type="EMBL" id="CP022386">
    <property type="protein sequence ID" value="ATA88091.1"/>
    <property type="molecule type" value="Genomic_DNA"/>
</dbReference>
<name>A0A250FSV6_9FLAO</name>
<proteinExistence type="predicted"/>
<evidence type="ECO:0000313" key="2">
    <source>
        <dbReference type="Proteomes" id="UP000217250"/>
    </source>
</evidence>
<dbReference type="GeneID" id="84807051"/>
<protein>
    <submittedName>
        <fullName evidence="1">TIGR02453 family protein</fullName>
    </submittedName>
</protein>
<dbReference type="NCBIfam" id="TIGR02453">
    <property type="entry name" value="TIGR02453 family protein"/>
    <property type="match status" value="1"/>
</dbReference>
<evidence type="ECO:0000313" key="1">
    <source>
        <dbReference type="EMBL" id="ATA88091.1"/>
    </source>
</evidence>
<dbReference type="InterPro" id="IPR012808">
    <property type="entry name" value="CHP02453"/>
</dbReference>
<dbReference type="OrthoDB" id="9794241at2"/>
<dbReference type="RefSeq" id="WP_095911239.1">
    <property type="nucleotide sequence ID" value="NZ_CAUPXI010000016.1"/>
</dbReference>
<dbReference type="Pfam" id="PF09365">
    <property type="entry name" value="DUF2461"/>
    <property type="match status" value="1"/>
</dbReference>
<sequence>MEKLTKLTNSIFSFLSSLSQNNNREWFSDNKKDYEKAKSQADSFFRAVYAAIQEKDHLGAIKIYRIYNDLRFAKDKPPYKTHFGLYFGRLQPKYRGGYYLHLSPEQSFVGGGFFNPEPKDLLRIRQEIAQEGEHFSQIMNSEPIRSYFSGQLWGQEVKTTPKGFDKDDPMIDFLRKKQFLLKRDFTLDQVLADSFFQEVVDTFVAMLPFYDFMTQALTTDANGEPLYN</sequence>
<dbReference type="InterPro" id="IPR015996">
    <property type="entry name" value="UCP028451"/>
</dbReference>
<dbReference type="PANTHER" id="PTHR36452">
    <property type="entry name" value="CHROMOSOME 12, WHOLE GENOME SHOTGUN SEQUENCE"/>
    <property type="match status" value="1"/>
</dbReference>
<dbReference type="PANTHER" id="PTHR36452:SF1">
    <property type="entry name" value="DUF2461 DOMAIN-CONTAINING PROTEIN"/>
    <property type="match status" value="1"/>
</dbReference>